<gene>
    <name evidence="1" type="ORF">UFOVP658_38</name>
</gene>
<accession>A0A6J5N8Q4</accession>
<organism evidence="1">
    <name type="scientific">uncultured Caudovirales phage</name>
    <dbReference type="NCBI Taxonomy" id="2100421"/>
    <lineage>
        <taxon>Viruses</taxon>
        <taxon>Duplodnaviria</taxon>
        <taxon>Heunggongvirae</taxon>
        <taxon>Uroviricota</taxon>
        <taxon>Caudoviricetes</taxon>
        <taxon>Peduoviridae</taxon>
        <taxon>Maltschvirus</taxon>
        <taxon>Maltschvirus maltsch</taxon>
    </lineage>
</organism>
<dbReference type="EMBL" id="LR796639">
    <property type="protein sequence ID" value="CAB4156010.1"/>
    <property type="molecule type" value="Genomic_DNA"/>
</dbReference>
<proteinExistence type="predicted"/>
<evidence type="ECO:0000313" key="1">
    <source>
        <dbReference type="EMBL" id="CAB4156010.1"/>
    </source>
</evidence>
<name>A0A6J5N8Q4_9CAUD</name>
<reference evidence="1" key="1">
    <citation type="submission" date="2020-04" db="EMBL/GenBank/DDBJ databases">
        <authorList>
            <person name="Chiriac C."/>
            <person name="Salcher M."/>
            <person name="Ghai R."/>
            <person name="Kavagutti S V."/>
        </authorList>
    </citation>
    <scope>NUCLEOTIDE SEQUENCE</scope>
</reference>
<sequence length="96" mass="11407">MNNTYTTQDEIKFLETEPYLPQPDRKTKVGKFIGELVENAGKWGVYGTFGKERNEMMNCSSRKHYLKMRYPEVDWAMTKDENDNYILIGRFQPEPF</sequence>
<protein>
    <submittedName>
        <fullName evidence="1">Uncharacterized protein</fullName>
    </submittedName>
</protein>